<dbReference type="HAMAP" id="MF_00386">
    <property type="entry name" value="UPF0161_YidD"/>
    <property type="match status" value="1"/>
</dbReference>
<keyword evidence="1" id="KW-1003">Cell membrane</keyword>
<dbReference type="PANTHER" id="PTHR33383">
    <property type="entry name" value="MEMBRANE PROTEIN INSERTION EFFICIENCY FACTOR-RELATED"/>
    <property type="match status" value="1"/>
</dbReference>
<feature type="signal peptide" evidence="2">
    <location>
        <begin position="1"/>
        <end position="20"/>
    </location>
</feature>
<comment type="caution">
    <text evidence="3">The sequence shown here is derived from an EMBL/GenBank/DDBJ whole genome shotgun (WGS) entry which is preliminary data.</text>
</comment>
<dbReference type="HOGENOM" id="CLU_144811_6_1_10"/>
<dbReference type="GO" id="GO:0004812">
    <property type="term" value="F:aminoacyl-tRNA ligase activity"/>
    <property type="evidence" value="ECO:0007669"/>
    <property type="project" value="UniProtKB-KW"/>
</dbReference>
<dbReference type="InterPro" id="IPR002696">
    <property type="entry name" value="Membr_insert_effic_factor_YidD"/>
</dbReference>
<dbReference type="Proteomes" id="UP000002945">
    <property type="component" value="Unassembled WGS sequence"/>
</dbReference>
<proteinExistence type="inferred from homology"/>
<comment type="similarity">
    <text evidence="1">Belongs to the UPF0161 family.</text>
</comment>
<organism evidence="3 4">
    <name type="scientific">Kordia algicida OT-1</name>
    <dbReference type="NCBI Taxonomy" id="391587"/>
    <lineage>
        <taxon>Bacteria</taxon>
        <taxon>Pseudomonadati</taxon>
        <taxon>Bacteroidota</taxon>
        <taxon>Flavobacteriia</taxon>
        <taxon>Flavobacteriales</taxon>
        <taxon>Flavobacteriaceae</taxon>
        <taxon>Kordia</taxon>
    </lineage>
</organism>
<feature type="chain" id="PRO_5002737825" description="Putative membrane protein insertion efficiency factor" evidence="2">
    <location>
        <begin position="21"/>
        <end position="83"/>
    </location>
</feature>
<sequence length="83" mass="9460">MKIKKILIYPFLLIIRFYQAAISPYTPATCRYTPTCSHYTAEALKKHGLFRGGKLAIKRIFSCHPFGGSGYDPVPDELPKKKR</sequence>
<keyword evidence="4" id="KW-1185">Reference proteome</keyword>
<dbReference type="RefSeq" id="WP_007094688.1">
    <property type="nucleotide sequence ID" value="NZ_CP142125.1"/>
</dbReference>
<gene>
    <name evidence="3" type="primary">cysS</name>
    <name evidence="3" type="ORF">KAOT1_10656</name>
</gene>
<keyword evidence="3" id="KW-0030">Aminoacyl-tRNA synthetase</keyword>
<dbReference type="Pfam" id="PF01809">
    <property type="entry name" value="YidD"/>
    <property type="match status" value="1"/>
</dbReference>
<dbReference type="GO" id="GO:0005886">
    <property type="term" value="C:plasma membrane"/>
    <property type="evidence" value="ECO:0007669"/>
    <property type="project" value="UniProtKB-SubCell"/>
</dbReference>
<protein>
    <recommendedName>
        <fullName evidence="1">Putative membrane protein insertion efficiency factor</fullName>
    </recommendedName>
</protein>
<reference evidence="3 4" key="1">
    <citation type="journal article" date="2011" name="J. Bacteriol.">
        <title>Genome sequence of the algicidal bacterium Kordia algicida OT-1.</title>
        <authorList>
            <person name="Lee H.S."/>
            <person name="Kang S.G."/>
            <person name="Kwon K.K."/>
            <person name="Lee J.H."/>
            <person name="Kim S.J."/>
        </authorList>
    </citation>
    <scope>NUCLEOTIDE SEQUENCE [LARGE SCALE GENOMIC DNA]</scope>
    <source>
        <strain evidence="3 4">OT-1</strain>
    </source>
</reference>
<evidence type="ECO:0000256" key="1">
    <source>
        <dbReference type="HAMAP-Rule" id="MF_00386"/>
    </source>
</evidence>
<dbReference type="EMBL" id="ABIB01000008">
    <property type="protein sequence ID" value="EDP95377.1"/>
    <property type="molecule type" value="Genomic_DNA"/>
</dbReference>
<dbReference type="AlphaFoldDB" id="A9E2D8"/>
<dbReference type="eggNOG" id="COG0759">
    <property type="taxonomic scope" value="Bacteria"/>
</dbReference>
<keyword evidence="3" id="KW-0436">Ligase</keyword>
<evidence type="ECO:0000313" key="4">
    <source>
        <dbReference type="Proteomes" id="UP000002945"/>
    </source>
</evidence>
<dbReference type="NCBIfam" id="TIGR00278">
    <property type="entry name" value="membrane protein insertion efficiency factor YidD"/>
    <property type="match status" value="1"/>
</dbReference>
<dbReference type="PANTHER" id="PTHR33383:SF1">
    <property type="entry name" value="MEMBRANE PROTEIN INSERTION EFFICIENCY FACTOR-RELATED"/>
    <property type="match status" value="1"/>
</dbReference>
<comment type="function">
    <text evidence="1">Could be involved in insertion of integral membrane proteins into the membrane.</text>
</comment>
<accession>A9E2D8</accession>
<evidence type="ECO:0000256" key="2">
    <source>
        <dbReference type="SAM" id="SignalP"/>
    </source>
</evidence>
<name>A9E2D8_9FLAO</name>
<keyword evidence="2" id="KW-0732">Signal</keyword>
<dbReference type="STRING" id="391587.KAOT1_10656"/>
<evidence type="ECO:0000313" key="3">
    <source>
        <dbReference type="EMBL" id="EDP95377.1"/>
    </source>
</evidence>
<keyword evidence="1" id="KW-0472">Membrane</keyword>
<dbReference type="SMART" id="SM01234">
    <property type="entry name" value="Haemolytic"/>
    <property type="match status" value="1"/>
</dbReference>
<comment type="subcellular location">
    <subcellularLocation>
        <location evidence="1">Cell membrane</location>
        <topology evidence="1">Peripheral membrane protein</topology>
        <orientation evidence="1">Cytoplasmic side</orientation>
    </subcellularLocation>
</comment>